<feature type="region of interest" description="Disordered" evidence="6">
    <location>
        <begin position="1"/>
        <end position="73"/>
    </location>
</feature>
<gene>
    <name evidence="8" type="ORF">JOQ06_005599</name>
</gene>
<dbReference type="EMBL" id="JAPTMU010000005">
    <property type="protein sequence ID" value="KAJ4943090.1"/>
    <property type="molecule type" value="Genomic_DNA"/>
</dbReference>
<dbReference type="Proteomes" id="UP001219934">
    <property type="component" value="Unassembled WGS sequence"/>
</dbReference>
<dbReference type="PANTHER" id="PTHR16007:SF21">
    <property type="entry name" value="TRANSMEMBRANE PROTEIN 45A"/>
    <property type="match status" value="1"/>
</dbReference>
<comment type="subcellular location">
    <subcellularLocation>
        <location evidence="1">Membrane</location>
        <topology evidence="1">Multi-pass membrane protein</topology>
    </subcellularLocation>
</comment>
<feature type="transmembrane region" description="Helical" evidence="7">
    <location>
        <begin position="397"/>
        <end position="418"/>
    </location>
</feature>
<organism evidence="8 9">
    <name type="scientific">Pogonophryne albipinna</name>
    <dbReference type="NCBI Taxonomy" id="1090488"/>
    <lineage>
        <taxon>Eukaryota</taxon>
        <taxon>Metazoa</taxon>
        <taxon>Chordata</taxon>
        <taxon>Craniata</taxon>
        <taxon>Vertebrata</taxon>
        <taxon>Euteleostomi</taxon>
        <taxon>Actinopterygii</taxon>
        <taxon>Neopterygii</taxon>
        <taxon>Teleostei</taxon>
        <taxon>Neoteleostei</taxon>
        <taxon>Acanthomorphata</taxon>
        <taxon>Eupercaria</taxon>
        <taxon>Perciformes</taxon>
        <taxon>Notothenioidei</taxon>
        <taxon>Pogonophryne</taxon>
    </lineage>
</organism>
<dbReference type="AlphaFoldDB" id="A0AAD6FPK1"/>
<sequence length="580" mass="63946">SQLDAMSLHRLHATAMSSSSGHGKREEKGEMRGEMRGEVRQHQRARRASSDDNSWSKTPVAENRISTIPELTESFERRLQLRDTRSEANPADEDRLCPICEEETLQSGVKQLLCAHRGNKEEAACRVRKPSEERRRSEDGLIPSEREQHTPCRKLQQPGETSSSQGRPPAARRDLQLPGETSSSQVRPPAARRDLQLSGETSSSQARPPAARRDLQQPGETSSSQGRPPAARRDLQQPGETSSSQARPPAARGDLQQPGETSSSQARPPAARGDLQQPGETSSSQGRPPAARGDLQQPGETSSSQGRPPAARGDLQQPGETSSSQARPPAARRDLQQPGETSSSQVSMGSFKGHALPGSFFLLAGVWWTVKHSLCFSSRRNKSLRTSSRAAQRRLEVIEGSAVLLCSVVGMLLEQFAAQGPALQLFDSSQHRWMSLMNWQHSTMYLFFSLWAAVALVVQSSEAAPLALDRLMLAVAFFNEAYRQSHRSAHGSFNSVCSCLQIGFVLYSPHGQVWDQSDHNNVMFVTMCFSWHLAVAMVIVSGIYAAVTWVVRSRLRRIPPMEMGLLKPRDREPESEDEVL</sequence>
<feature type="transmembrane region" description="Helical" evidence="7">
    <location>
        <begin position="529"/>
        <end position="551"/>
    </location>
</feature>
<keyword evidence="4 7" id="KW-1133">Transmembrane helix</keyword>
<feature type="transmembrane region" description="Helical" evidence="7">
    <location>
        <begin position="355"/>
        <end position="376"/>
    </location>
</feature>
<dbReference type="GO" id="GO:0016020">
    <property type="term" value="C:membrane"/>
    <property type="evidence" value="ECO:0007669"/>
    <property type="project" value="UniProtKB-SubCell"/>
</dbReference>
<dbReference type="InterPro" id="IPR006904">
    <property type="entry name" value="DUF716"/>
</dbReference>
<evidence type="ECO:0000256" key="5">
    <source>
        <dbReference type="ARBA" id="ARBA00023136"/>
    </source>
</evidence>
<protein>
    <submittedName>
        <fullName evidence="8">Uncharacterized protein</fullName>
    </submittedName>
</protein>
<accession>A0AAD6FPK1</accession>
<evidence type="ECO:0000313" key="9">
    <source>
        <dbReference type="Proteomes" id="UP001219934"/>
    </source>
</evidence>
<keyword evidence="3 7" id="KW-0812">Transmembrane</keyword>
<comment type="caution">
    <text evidence="8">The sequence shown here is derived from an EMBL/GenBank/DDBJ whole genome shotgun (WGS) entry which is preliminary data.</text>
</comment>
<feature type="compositionally biased region" description="Basic and acidic residues" evidence="6">
    <location>
        <begin position="118"/>
        <end position="150"/>
    </location>
</feature>
<evidence type="ECO:0000256" key="7">
    <source>
        <dbReference type="SAM" id="Phobius"/>
    </source>
</evidence>
<evidence type="ECO:0000256" key="6">
    <source>
        <dbReference type="SAM" id="MobiDB-lite"/>
    </source>
</evidence>
<dbReference type="InterPro" id="IPR042127">
    <property type="entry name" value="TMEM45"/>
</dbReference>
<evidence type="ECO:0000256" key="2">
    <source>
        <dbReference type="ARBA" id="ARBA00006948"/>
    </source>
</evidence>
<evidence type="ECO:0000256" key="4">
    <source>
        <dbReference type="ARBA" id="ARBA00022989"/>
    </source>
</evidence>
<feature type="compositionally biased region" description="Polar residues" evidence="6">
    <location>
        <begin position="338"/>
        <end position="348"/>
    </location>
</feature>
<comment type="similarity">
    <text evidence="2">Belongs to the TMEM45 family.</text>
</comment>
<keyword evidence="9" id="KW-1185">Reference proteome</keyword>
<dbReference type="PANTHER" id="PTHR16007">
    <property type="entry name" value="EPIDIDYMAL MEMBRANE PROTEIN E9-RELATED"/>
    <property type="match status" value="1"/>
</dbReference>
<feature type="non-terminal residue" evidence="8">
    <location>
        <position position="1"/>
    </location>
</feature>
<name>A0AAD6FPK1_9TELE</name>
<keyword evidence="5 7" id="KW-0472">Membrane</keyword>
<feature type="compositionally biased region" description="Basic and acidic residues" evidence="6">
    <location>
        <begin position="23"/>
        <end position="41"/>
    </location>
</feature>
<evidence type="ECO:0000256" key="3">
    <source>
        <dbReference type="ARBA" id="ARBA00022692"/>
    </source>
</evidence>
<reference evidence="8" key="1">
    <citation type="submission" date="2022-11" db="EMBL/GenBank/DDBJ databases">
        <title>Chromosome-level genome of Pogonophryne albipinna.</title>
        <authorList>
            <person name="Jo E."/>
        </authorList>
    </citation>
    <scope>NUCLEOTIDE SEQUENCE</scope>
    <source>
        <strain evidence="8">SGF0006</strain>
        <tissue evidence="8">Muscle</tissue>
    </source>
</reference>
<feature type="transmembrane region" description="Helical" evidence="7">
    <location>
        <begin position="489"/>
        <end position="509"/>
    </location>
</feature>
<feature type="transmembrane region" description="Helical" evidence="7">
    <location>
        <begin position="444"/>
        <end position="468"/>
    </location>
</feature>
<proteinExistence type="inferred from homology"/>
<evidence type="ECO:0000256" key="1">
    <source>
        <dbReference type="ARBA" id="ARBA00004141"/>
    </source>
</evidence>
<dbReference type="Pfam" id="PF04819">
    <property type="entry name" value="DUF716"/>
    <property type="match status" value="1"/>
</dbReference>
<evidence type="ECO:0000313" key="8">
    <source>
        <dbReference type="EMBL" id="KAJ4943090.1"/>
    </source>
</evidence>
<feature type="region of interest" description="Disordered" evidence="6">
    <location>
        <begin position="118"/>
        <end position="348"/>
    </location>
</feature>